<reference evidence="8" key="1">
    <citation type="journal article" date="2019" name="Nat. Commun.">
        <title>Expansion of phycobilisome linker gene families in mesophilic red algae.</title>
        <authorList>
            <person name="Lee J."/>
            <person name="Kim D."/>
            <person name="Bhattacharya D."/>
            <person name="Yoon H.S."/>
        </authorList>
    </citation>
    <scope>NUCLEOTIDE SEQUENCE [LARGE SCALE GENOMIC DNA]</scope>
    <source>
        <strain evidence="8">CCMP 1328</strain>
    </source>
</reference>
<gene>
    <name evidence="7" type="ORF">FVE85_3063</name>
</gene>
<feature type="transmembrane region" description="Helical" evidence="5">
    <location>
        <begin position="289"/>
        <end position="309"/>
    </location>
</feature>
<keyword evidence="3 5" id="KW-1133">Transmembrane helix</keyword>
<evidence type="ECO:0000256" key="4">
    <source>
        <dbReference type="ARBA" id="ARBA00023136"/>
    </source>
</evidence>
<dbReference type="SUPFAM" id="SSF103481">
    <property type="entry name" value="Multidrug resistance efflux transporter EmrE"/>
    <property type="match status" value="1"/>
</dbReference>
<comment type="subcellular location">
    <subcellularLocation>
        <location evidence="1">Membrane</location>
        <topology evidence="1">Multi-pass membrane protein</topology>
    </subcellularLocation>
</comment>
<evidence type="ECO:0000256" key="2">
    <source>
        <dbReference type="ARBA" id="ARBA00022692"/>
    </source>
</evidence>
<evidence type="ECO:0000313" key="7">
    <source>
        <dbReference type="EMBL" id="KAA8494822.1"/>
    </source>
</evidence>
<keyword evidence="4 5" id="KW-0472">Membrane</keyword>
<feature type="transmembrane region" description="Helical" evidence="5">
    <location>
        <begin position="113"/>
        <end position="130"/>
    </location>
</feature>
<dbReference type="GO" id="GO:0016020">
    <property type="term" value="C:membrane"/>
    <property type="evidence" value="ECO:0007669"/>
    <property type="project" value="UniProtKB-SubCell"/>
</dbReference>
<feature type="transmembrane region" description="Helical" evidence="5">
    <location>
        <begin position="321"/>
        <end position="346"/>
    </location>
</feature>
<keyword evidence="8" id="KW-1185">Reference proteome</keyword>
<dbReference type="OrthoDB" id="6418713at2759"/>
<feature type="domain" description="Sugar phosphate transporter" evidence="6">
    <location>
        <begin position="112"/>
        <end position="407"/>
    </location>
</feature>
<evidence type="ECO:0000313" key="8">
    <source>
        <dbReference type="Proteomes" id="UP000324585"/>
    </source>
</evidence>
<keyword evidence="2 5" id="KW-0812">Transmembrane</keyword>
<dbReference type="AlphaFoldDB" id="A0A5J4YVD8"/>
<dbReference type="InterPro" id="IPR037185">
    <property type="entry name" value="EmrE-like"/>
</dbReference>
<evidence type="ECO:0000259" key="6">
    <source>
        <dbReference type="Pfam" id="PF03151"/>
    </source>
</evidence>
<dbReference type="Proteomes" id="UP000324585">
    <property type="component" value="Unassembled WGS sequence"/>
</dbReference>
<comment type="caution">
    <text evidence="7">The sequence shown here is derived from an EMBL/GenBank/DDBJ whole genome shotgun (WGS) entry which is preliminary data.</text>
</comment>
<dbReference type="InterPro" id="IPR004853">
    <property type="entry name" value="Sugar_P_trans_dom"/>
</dbReference>
<dbReference type="EMBL" id="VRMN01000004">
    <property type="protein sequence ID" value="KAA8494822.1"/>
    <property type="molecule type" value="Genomic_DNA"/>
</dbReference>
<dbReference type="OMA" id="FWYTVSS"/>
<accession>A0A5J4YVD8</accession>
<sequence>MAFVTAASAAACCRKWLGSGAVNAAAASPASRRAETGRDEPYRVCRAASSVQMLVGGASTCKLGSASLHRSTLVSRWGAKGGRRMESAPVRAASAAGEGDADAKAAAAEKAKVGLYIGLWYAFNIVYNISNKKSLNWLALPWFVSWAQLVVGALWYVPLWALGLRKTPKLSKDNIRTLLPVSIAHLIGHVSTVVALGAVAVSFTHVIKSMEPFFNVMGSAIFLKEVFPLPVYVSLIPIVAGVTVASVSEVSFTWFGFLSAMTSNVAFTVRNLISKANMNTPLGENMDEVNLFSVIQAIAAVIFAPFALAMDGPKLVSAWKAATTGATAVTTSGSLIFNIALAGLFFQLYQEVSYLALGKIAPVSHAVANTMKRVVIILTSLVVFKNPITKANILGSSIAIAGVLAYSLVKNHYASKKKSKSA</sequence>
<dbReference type="PANTHER" id="PTHR11132">
    <property type="entry name" value="SOLUTE CARRIER FAMILY 35"/>
    <property type="match status" value="1"/>
</dbReference>
<dbReference type="Pfam" id="PF03151">
    <property type="entry name" value="TPT"/>
    <property type="match status" value="1"/>
</dbReference>
<name>A0A5J4YVD8_PORPP</name>
<evidence type="ECO:0000256" key="5">
    <source>
        <dbReference type="SAM" id="Phobius"/>
    </source>
</evidence>
<organism evidence="7 8">
    <name type="scientific">Porphyridium purpureum</name>
    <name type="common">Red alga</name>
    <name type="synonym">Porphyridium cruentum</name>
    <dbReference type="NCBI Taxonomy" id="35688"/>
    <lineage>
        <taxon>Eukaryota</taxon>
        <taxon>Rhodophyta</taxon>
        <taxon>Bangiophyceae</taxon>
        <taxon>Porphyridiales</taxon>
        <taxon>Porphyridiaceae</taxon>
        <taxon>Porphyridium</taxon>
    </lineage>
</organism>
<feature type="transmembrane region" description="Helical" evidence="5">
    <location>
        <begin position="391"/>
        <end position="409"/>
    </location>
</feature>
<dbReference type="InterPro" id="IPR050186">
    <property type="entry name" value="TPT_transporter"/>
</dbReference>
<protein>
    <submittedName>
        <fullName evidence="7">Glucose-6-phosphate/phosphate translocator 1, chloroplastic</fullName>
    </submittedName>
</protein>
<feature type="transmembrane region" description="Helical" evidence="5">
    <location>
        <begin position="366"/>
        <end position="384"/>
    </location>
</feature>
<evidence type="ECO:0000256" key="1">
    <source>
        <dbReference type="ARBA" id="ARBA00004141"/>
    </source>
</evidence>
<feature type="transmembrane region" description="Helical" evidence="5">
    <location>
        <begin position="183"/>
        <end position="207"/>
    </location>
</feature>
<proteinExistence type="predicted"/>
<evidence type="ECO:0000256" key="3">
    <source>
        <dbReference type="ARBA" id="ARBA00022989"/>
    </source>
</evidence>
<feature type="transmembrane region" description="Helical" evidence="5">
    <location>
        <begin position="142"/>
        <end position="162"/>
    </location>
</feature>